<keyword evidence="1" id="KW-0677">Repeat</keyword>
<feature type="repeat" description="ANK" evidence="3">
    <location>
        <begin position="152"/>
        <end position="184"/>
    </location>
</feature>
<keyword evidence="2 3" id="KW-0040">ANK repeat</keyword>
<dbReference type="AlphaFoldDB" id="A0A7S3M2X3"/>
<organism evidence="4">
    <name type="scientific">Spumella elongata</name>
    <dbReference type="NCBI Taxonomy" id="89044"/>
    <lineage>
        <taxon>Eukaryota</taxon>
        <taxon>Sar</taxon>
        <taxon>Stramenopiles</taxon>
        <taxon>Ochrophyta</taxon>
        <taxon>Chrysophyceae</taxon>
        <taxon>Chromulinales</taxon>
        <taxon>Chromulinaceae</taxon>
        <taxon>Spumella</taxon>
    </lineage>
</organism>
<dbReference type="Pfam" id="PF00023">
    <property type="entry name" value="Ank"/>
    <property type="match status" value="1"/>
</dbReference>
<feature type="repeat" description="ANK" evidence="3">
    <location>
        <begin position="252"/>
        <end position="284"/>
    </location>
</feature>
<evidence type="ECO:0000256" key="1">
    <source>
        <dbReference type="ARBA" id="ARBA00022737"/>
    </source>
</evidence>
<feature type="repeat" description="ANK" evidence="3">
    <location>
        <begin position="71"/>
        <end position="103"/>
    </location>
</feature>
<proteinExistence type="predicted"/>
<dbReference type="InterPro" id="IPR002110">
    <property type="entry name" value="Ankyrin_rpt"/>
</dbReference>
<dbReference type="InterPro" id="IPR036770">
    <property type="entry name" value="Ankyrin_rpt-contain_sf"/>
</dbReference>
<evidence type="ECO:0000313" key="4">
    <source>
        <dbReference type="EMBL" id="CAE0278716.1"/>
    </source>
</evidence>
<dbReference type="PROSITE" id="PS50088">
    <property type="entry name" value="ANK_REPEAT"/>
    <property type="match status" value="6"/>
</dbReference>
<dbReference type="SUPFAM" id="SSF48403">
    <property type="entry name" value="Ankyrin repeat"/>
    <property type="match status" value="2"/>
</dbReference>
<evidence type="ECO:0000256" key="3">
    <source>
        <dbReference type="PROSITE-ProRule" id="PRU00023"/>
    </source>
</evidence>
<feature type="repeat" description="ANK" evidence="3">
    <location>
        <begin position="218"/>
        <end position="251"/>
    </location>
</feature>
<evidence type="ECO:0008006" key="5">
    <source>
        <dbReference type="Google" id="ProtNLM"/>
    </source>
</evidence>
<accession>A0A7S3M2X3</accession>
<evidence type="ECO:0000256" key="2">
    <source>
        <dbReference type="ARBA" id="ARBA00023043"/>
    </source>
</evidence>
<protein>
    <recommendedName>
        <fullName evidence="5">Ankyrin repeat protein</fullName>
    </recommendedName>
</protein>
<gene>
    <name evidence="4" type="ORF">SELO1098_LOCUS7548</name>
</gene>
<dbReference type="PANTHER" id="PTHR24173">
    <property type="entry name" value="ANKYRIN REPEAT CONTAINING"/>
    <property type="match status" value="1"/>
</dbReference>
<dbReference type="EMBL" id="HBIC01014903">
    <property type="protein sequence ID" value="CAE0278716.1"/>
    <property type="molecule type" value="Transcribed_RNA"/>
</dbReference>
<dbReference type="Gene3D" id="1.25.40.20">
    <property type="entry name" value="Ankyrin repeat-containing domain"/>
    <property type="match status" value="4"/>
</dbReference>
<sequence length="825" mass="90608">MHHSMKPVIAGVFQLARQGDLDALKRIVNDFNYEEVEGNGTVLMIAAAAGHTHIVQFLIEGGAKLDIRDKDGRTALMLAVTNNRVECVKVLLENGADPNICSRNGWSSLYSAANKGYTEIVTIILYSQAMHKLKGKFFPHLSPLNIDAQNMVGGTALMAACSQGHIGTVQHLLGWRANVNISDVNRFNALMKAAEKGHTAIVNLLLLQGAKVNATNTTGATALHLAAKVGSTDTVKALLMNSSINFDSLDNSSRTPLFYASQNGHLGAVQALWERGADANIPDKNKNTPLSITSVPEIQQLLTKSAPPYIANTLWMMSSLAQAALPIFPDNKNSESLKAPLRSDVKAVRYSEIPLFLRDSAFFRALNEDEDEDNVISVPGDCFKADDTVENVEDFRLLLRVMMFWGVDRLPFTAIKFCHDHDISMWDYVADDILAPDQAADNAVEPDSALLRSLTFVFRAQAKKTPLILAITDGRMEIIEALITIQEKSSKDSEAMTLAAELGKLEVMKLLANKGYRCESSDTCRQAAGNGHLDCLKFAYENGCEWDVQTHVAAATGGHLHCVKYAFVEGLAWHESVSEAAAQNNQLECLKYVLQKGCPASEKVTFEAAKAGYLECLRCALDFGCVISSQSCTKAAAGGYIDSLRLLHDHGAEWDETAPREAAQHGHLVCVQYLREHGCPWDASAPDAAARLGHLEILRYLMHHYCPYSDELLKIAVESGSIPCVQYLVEDLGLYMNDDGSVFGAAFRRADVQMVEFLLELGCPLLGYKFTAIKLGRPMGVTFDDDLLKCIEMATDRGWECDHELFNYVTERGLAKCKKFVGRML</sequence>
<name>A0A7S3M2X3_9STRA</name>
<feature type="repeat" description="ANK" evidence="3">
    <location>
        <begin position="185"/>
        <end position="217"/>
    </location>
</feature>
<dbReference type="PROSITE" id="PS50297">
    <property type="entry name" value="ANK_REP_REGION"/>
    <property type="match status" value="5"/>
</dbReference>
<reference evidence="4" key="1">
    <citation type="submission" date="2021-01" db="EMBL/GenBank/DDBJ databases">
        <authorList>
            <person name="Corre E."/>
            <person name="Pelletier E."/>
            <person name="Niang G."/>
            <person name="Scheremetjew M."/>
            <person name="Finn R."/>
            <person name="Kale V."/>
            <person name="Holt S."/>
            <person name="Cochrane G."/>
            <person name="Meng A."/>
            <person name="Brown T."/>
            <person name="Cohen L."/>
        </authorList>
    </citation>
    <scope>NUCLEOTIDE SEQUENCE</scope>
    <source>
        <strain evidence="4">CCAP 955/1</strain>
    </source>
</reference>
<feature type="repeat" description="ANK" evidence="3">
    <location>
        <begin position="38"/>
        <end position="70"/>
    </location>
</feature>
<dbReference type="Pfam" id="PF12796">
    <property type="entry name" value="Ank_2"/>
    <property type="match status" value="3"/>
</dbReference>
<dbReference type="PANTHER" id="PTHR24173:SF74">
    <property type="entry name" value="ANKYRIN REPEAT DOMAIN-CONTAINING PROTEIN 16"/>
    <property type="match status" value="1"/>
</dbReference>
<dbReference type="SMART" id="SM00248">
    <property type="entry name" value="ANK"/>
    <property type="match status" value="12"/>
</dbReference>